<organism evidence="3 4">
    <name type="scientific">Limnohabitans radicicola</name>
    <dbReference type="NCBI Taxonomy" id="2771427"/>
    <lineage>
        <taxon>Bacteria</taxon>
        <taxon>Pseudomonadati</taxon>
        <taxon>Pseudomonadota</taxon>
        <taxon>Betaproteobacteria</taxon>
        <taxon>Burkholderiales</taxon>
        <taxon>Comamonadaceae</taxon>
        <taxon>Limnohabitans</taxon>
    </lineage>
</organism>
<evidence type="ECO:0000313" key="4">
    <source>
        <dbReference type="Proteomes" id="UP000647424"/>
    </source>
</evidence>
<dbReference type="Pfam" id="PF04311">
    <property type="entry name" value="DUF459"/>
    <property type="match status" value="1"/>
</dbReference>
<evidence type="ECO:0000256" key="2">
    <source>
        <dbReference type="SAM" id="Phobius"/>
    </source>
</evidence>
<proteinExistence type="predicted"/>
<dbReference type="AlphaFoldDB" id="A0A927FIV7"/>
<sequence>MTAPSISWRLTVGLWLGGALLSWLWLTSFDRYLTARYHWSLEAELESVLPAGWATPILSASQRLRAWTAVERDEEEAGQPDSPVVAAPQRKGAVTGTPWRPPAPPGIVPLQAAVGSGWPTLRQQRLNPGPQRILFAGDSMMQGVAPLVSRELSRRYPDWFMLDLSRQSTGLTVRRYFDWPTRIIEEMDAKKLSLVVIFLGPNDPWDLVVDGRRHVFPSPEWAQQYALRVDEILSAAKARDVKVIWLGLPAMREGRVQQGAVVQNQIFYHRAKAWGTDYLATEPLIGALSEPFQKFMPDDAGQPVNLRAGDGIHFTPAGLHRIKQALLQHLEGEIRP</sequence>
<keyword evidence="4" id="KW-1185">Reference proteome</keyword>
<keyword evidence="2" id="KW-1133">Transmembrane helix</keyword>
<dbReference type="Proteomes" id="UP000647424">
    <property type="component" value="Unassembled WGS sequence"/>
</dbReference>
<comment type="caution">
    <text evidence="3">The sequence shown here is derived from an EMBL/GenBank/DDBJ whole genome shotgun (WGS) entry which is preliminary data.</text>
</comment>
<evidence type="ECO:0000256" key="1">
    <source>
        <dbReference type="SAM" id="MobiDB-lite"/>
    </source>
</evidence>
<dbReference type="GO" id="GO:0016788">
    <property type="term" value="F:hydrolase activity, acting on ester bonds"/>
    <property type="evidence" value="ECO:0007669"/>
    <property type="project" value="UniProtKB-ARBA"/>
</dbReference>
<dbReference type="InterPro" id="IPR036514">
    <property type="entry name" value="SGNH_hydro_sf"/>
</dbReference>
<name>A0A927FIV7_9BURK</name>
<gene>
    <name evidence="3" type="ORF">IC609_07550</name>
</gene>
<evidence type="ECO:0000313" key="3">
    <source>
        <dbReference type="EMBL" id="MBD8050395.1"/>
    </source>
</evidence>
<dbReference type="SUPFAM" id="SSF52266">
    <property type="entry name" value="SGNH hydrolase"/>
    <property type="match status" value="1"/>
</dbReference>
<reference evidence="3" key="1">
    <citation type="submission" date="2020-09" db="EMBL/GenBank/DDBJ databases">
        <title>Genome seq and assembly of Limnohabitants sp.</title>
        <authorList>
            <person name="Chhetri G."/>
        </authorList>
    </citation>
    <scope>NUCLEOTIDE SEQUENCE</scope>
    <source>
        <strain evidence="3">JUR4</strain>
    </source>
</reference>
<accession>A0A927FIV7</accession>
<feature type="region of interest" description="Disordered" evidence="1">
    <location>
        <begin position="72"/>
        <end position="101"/>
    </location>
</feature>
<keyword evidence="2" id="KW-0812">Transmembrane</keyword>
<dbReference type="InterPro" id="IPR007407">
    <property type="entry name" value="DUF459"/>
</dbReference>
<keyword evidence="2" id="KW-0472">Membrane</keyword>
<dbReference type="EMBL" id="JACYFT010000001">
    <property type="protein sequence ID" value="MBD8050395.1"/>
    <property type="molecule type" value="Genomic_DNA"/>
</dbReference>
<dbReference type="RefSeq" id="WP_191818787.1">
    <property type="nucleotide sequence ID" value="NZ_JACYFT010000001.1"/>
</dbReference>
<feature type="transmembrane region" description="Helical" evidence="2">
    <location>
        <begin position="6"/>
        <end position="26"/>
    </location>
</feature>
<protein>
    <submittedName>
        <fullName evidence="3">DUF459 domain-containing protein</fullName>
    </submittedName>
</protein>
<dbReference type="Gene3D" id="3.40.50.1110">
    <property type="entry name" value="SGNH hydrolase"/>
    <property type="match status" value="1"/>
</dbReference>